<accession>G9QLQ2</accession>
<proteinExistence type="predicted"/>
<dbReference type="AlphaFoldDB" id="G9QLQ2"/>
<dbReference type="Proteomes" id="UP000011747">
    <property type="component" value="Unassembled WGS sequence"/>
</dbReference>
<dbReference type="HOGENOM" id="CLU_139583_0_0_9"/>
<evidence type="ECO:0000313" key="2">
    <source>
        <dbReference type="Proteomes" id="UP000011747"/>
    </source>
</evidence>
<reference evidence="1 2" key="1">
    <citation type="submission" date="2011-09" db="EMBL/GenBank/DDBJ databases">
        <title>The Genome Sequence of Bacillus smithii 7_3_47FAA.</title>
        <authorList>
            <consortium name="The Broad Institute Genome Sequencing Platform"/>
            <person name="Earl A."/>
            <person name="Ward D."/>
            <person name="Feldgarden M."/>
            <person name="Gevers D."/>
            <person name="Daigneault M."/>
            <person name="Strauss J."/>
            <person name="Allen-Vercoe E."/>
            <person name="Young S.K."/>
            <person name="Zeng Q."/>
            <person name="Gargeya S."/>
            <person name="Fitzgerald M."/>
            <person name="Haas B."/>
            <person name="Abouelleil A."/>
            <person name="Alvarado L."/>
            <person name="Arachchi H.M."/>
            <person name="Berlin A."/>
            <person name="Brown A."/>
            <person name="Chapman S.B."/>
            <person name="Chen Z."/>
            <person name="Dunbar C."/>
            <person name="Freedman E."/>
            <person name="Gearin G."/>
            <person name="Goldberg J."/>
            <person name="Griggs A."/>
            <person name="Gujja S."/>
            <person name="Heiman D."/>
            <person name="Howarth C."/>
            <person name="Larson L."/>
            <person name="Lui A."/>
            <person name="MacDonald P.J.P."/>
            <person name="Montmayeur A."/>
            <person name="Murphy C."/>
            <person name="Neiman D."/>
            <person name="Pearson M."/>
            <person name="Priest M."/>
            <person name="Roberts A."/>
            <person name="Saif S."/>
            <person name="Shea T."/>
            <person name="Shenoy N."/>
            <person name="Sisk P."/>
            <person name="Stolte C."/>
            <person name="Sykes S."/>
            <person name="Wortman J."/>
            <person name="Nusbaum C."/>
            <person name="Birren B."/>
        </authorList>
    </citation>
    <scope>NUCLEOTIDE SEQUENCE [LARGE SCALE GENOMIC DNA]</scope>
    <source>
        <strain evidence="1 2">7_3_47FAA</strain>
    </source>
</reference>
<sequence length="132" mass="15226">MDIGDVVTAIYKTGKYIGTITDERPEHYTVQILAVEKHPLQGDLHHPKQGNVGFFHERKALAFKEQANIPKKMVKPFTGKVPNYTESLVKSFIVYKQELEQNPENEYAQKSLQCLSSIQKEYEFMYSISFPN</sequence>
<evidence type="ECO:0000313" key="1">
    <source>
        <dbReference type="EMBL" id="EHL77920.1"/>
    </source>
</evidence>
<dbReference type="PATRIC" id="fig|665952.3.peg.1988"/>
<dbReference type="InterPro" id="IPR038080">
    <property type="entry name" value="KapB_sf"/>
</dbReference>
<keyword evidence="2" id="KW-1185">Reference proteome</keyword>
<dbReference type="EMBL" id="ACWF01000104">
    <property type="protein sequence ID" value="EHL77920.1"/>
    <property type="molecule type" value="Genomic_DNA"/>
</dbReference>
<dbReference type="Gene3D" id="2.30.30.430">
    <property type="entry name" value="Kinase associated protein B domain"/>
    <property type="match status" value="1"/>
</dbReference>
<gene>
    <name evidence="1" type="ORF">HMPREF1015_03145</name>
</gene>
<protein>
    <recommendedName>
        <fullName evidence="3">Kinase-associated protein B</fullName>
    </recommendedName>
</protein>
<comment type="caution">
    <text evidence="1">The sequence shown here is derived from an EMBL/GenBank/DDBJ whole genome shotgun (WGS) entry which is preliminary data.</text>
</comment>
<dbReference type="SUPFAM" id="SSF141251">
    <property type="entry name" value="Kinase-associated protein B-like"/>
    <property type="match status" value="1"/>
</dbReference>
<organism evidence="1 2">
    <name type="scientific">Bacillus smithii 7_3_47FAA</name>
    <dbReference type="NCBI Taxonomy" id="665952"/>
    <lineage>
        <taxon>Bacteria</taxon>
        <taxon>Bacillati</taxon>
        <taxon>Bacillota</taxon>
        <taxon>Bacilli</taxon>
        <taxon>Bacillales</taxon>
        <taxon>Bacillaceae</taxon>
        <taxon>Bacillus</taxon>
    </lineage>
</organism>
<dbReference type="InterPro" id="IPR014916">
    <property type="entry name" value="KapB"/>
</dbReference>
<evidence type="ECO:0008006" key="3">
    <source>
        <dbReference type="Google" id="ProtNLM"/>
    </source>
</evidence>
<dbReference type="Pfam" id="PF08810">
    <property type="entry name" value="KapB"/>
    <property type="match status" value="1"/>
</dbReference>
<dbReference type="SMART" id="SM01298">
    <property type="entry name" value="KapB"/>
    <property type="match status" value="1"/>
</dbReference>
<name>G9QLQ2_9BACI</name>
<dbReference type="RefSeq" id="WP_003354311.1">
    <property type="nucleotide sequence ID" value="NZ_JH414755.1"/>
</dbReference>